<feature type="non-terminal residue" evidence="2">
    <location>
        <position position="138"/>
    </location>
</feature>
<reference evidence="2 3" key="1">
    <citation type="submission" date="2011-02" db="EMBL/GenBank/DDBJ databases">
        <title>The Genome Sequence of Sphaeroforma arctica JP610.</title>
        <authorList>
            <consortium name="The Broad Institute Genome Sequencing Platform"/>
            <person name="Russ C."/>
            <person name="Cuomo C."/>
            <person name="Young S.K."/>
            <person name="Zeng Q."/>
            <person name="Gargeya S."/>
            <person name="Alvarado L."/>
            <person name="Berlin A."/>
            <person name="Chapman S.B."/>
            <person name="Chen Z."/>
            <person name="Freedman E."/>
            <person name="Gellesch M."/>
            <person name="Goldberg J."/>
            <person name="Griggs A."/>
            <person name="Gujja S."/>
            <person name="Heilman E."/>
            <person name="Heiman D."/>
            <person name="Howarth C."/>
            <person name="Mehta T."/>
            <person name="Neiman D."/>
            <person name="Pearson M."/>
            <person name="Roberts A."/>
            <person name="Saif S."/>
            <person name="Shea T."/>
            <person name="Shenoy N."/>
            <person name="Sisk P."/>
            <person name="Stolte C."/>
            <person name="Sykes S."/>
            <person name="White J."/>
            <person name="Yandava C."/>
            <person name="Burger G."/>
            <person name="Gray M.W."/>
            <person name="Holland P.W.H."/>
            <person name="King N."/>
            <person name="Lang F.B.F."/>
            <person name="Roger A.J."/>
            <person name="Ruiz-Trillo I."/>
            <person name="Haas B."/>
            <person name="Nusbaum C."/>
            <person name="Birren B."/>
        </authorList>
    </citation>
    <scope>NUCLEOTIDE SEQUENCE [LARGE SCALE GENOMIC DNA]</scope>
    <source>
        <strain evidence="2 3">JP610</strain>
    </source>
</reference>
<sequence>MNLTRCLTRVLLHAIFVAVVVEAVSVGPYGPRDLDVPFKHAATLQVSSTLNKIIGLTTSEQQDHTYTNNLIGDTQPIEGARQYQGPTDNELNRLSGDEHKMDAVGCPTTIHTAEQYKTAYLLGCERSQALSEGLSDIG</sequence>
<evidence type="ECO:0008006" key="4">
    <source>
        <dbReference type="Google" id="ProtNLM"/>
    </source>
</evidence>
<feature type="chain" id="PRO_5005538572" description="Secreted protein" evidence="1">
    <location>
        <begin position="24"/>
        <end position="138"/>
    </location>
</feature>
<dbReference type="RefSeq" id="XP_014146080.1">
    <property type="nucleotide sequence ID" value="XM_014290605.1"/>
</dbReference>
<evidence type="ECO:0000313" key="3">
    <source>
        <dbReference type="Proteomes" id="UP000054560"/>
    </source>
</evidence>
<dbReference type="EMBL" id="KQ247452">
    <property type="protein sequence ID" value="KNC72178.1"/>
    <property type="molecule type" value="Genomic_DNA"/>
</dbReference>
<evidence type="ECO:0000313" key="2">
    <source>
        <dbReference type="EMBL" id="KNC72178.1"/>
    </source>
</evidence>
<accession>A0A0L0F7T0</accession>
<keyword evidence="1" id="KW-0732">Signal</keyword>
<organism evidence="2 3">
    <name type="scientific">Sphaeroforma arctica JP610</name>
    <dbReference type="NCBI Taxonomy" id="667725"/>
    <lineage>
        <taxon>Eukaryota</taxon>
        <taxon>Ichthyosporea</taxon>
        <taxon>Ichthyophonida</taxon>
        <taxon>Sphaeroforma</taxon>
    </lineage>
</organism>
<evidence type="ECO:0000256" key="1">
    <source>
        <dbReference type="SAM" id="SignalP"/>
    </source>
</evidence>
<proteinExistence type="predicted"/>
<name>A0A0L0F7T0_9EUKA</name>
<keyword evidence="3" id="KW-1185">Reference proteome</keyword>
<feature type="signal peptide" evidence="1">
    <location>
        <begin position="1"/>
        <end position="23"/>
    </location>
</feature>
<dbReference type="AlphaFoldDB" id="A0A0L0F7T0"/>
<gene>
    <name evidence="2" type="ORF">SARC_15270</name>
</gene>
<protein>
    <recommendedName>
        <fullName evidence="4">Secreted protein</fullName>
    </recommendedName>
</protein>
<dbReference type="GeneID" id="25915774"/>
<dbReference type="Proteomes" id="UP000054560">
    <property type="component" value="Unassembled WGS sequence"/>
</dbReference>